<keyword evidence="10 16" id="KW-0067">ATP-binding</keyword>
<comment type="subcellular location">
    <subcellularLocation>
        <location evidence="17">Cytoplasm</location>
    </subcellularLocation>
</comment>
<comment type="caution">
    <text evidence="20">The sequence shown here is derived from an EMBL/GenBank/DDBJ whole genome shotgun (WGS) entry which is preliminary data.</text>
</comment>
<evidence type="ECO:0000256" key="10">
    <source>
        <dbReference type="ARBA" id="ARBA00022840"/>
    </source>
</evidence>
<accession>A0ABW7S771</accession>
<evidence type="ECO:0000256" key="15">
    <source>
        <dbReference type="ARBA" id="ARBA00048567"/>
    </source>
</evidence>
<dbReference type="PANTHER" id="PTHR43622">
    <property type="entry name" value="3-DEHYDROQUINATE SYNTHASE"/>
    <property type="match status" value="1"/>
</dbReference>
<feature type="binding site" evidence="16">
    <location>
        <position position="153"/>
    </location>
    <ligand>
        <name>ATP</name>
        <dbReference type="ChEBI" id="CHEBI:30616"/>
    </ligand>
</feature>
<keyword evidence="7 16" id="KW-0808">Transferase</keyword>
<keyword evidence="11 17" id="KW-0520">NAD</keyword>
<comment type="pathway">
    <text evidence="3 17">Metabolic intermediate biosynthesis; chorismate biosynthesis; chorismate from D-erythrose 4-phosphate and phosphoenolpyruvate: step 2/7.</text>
</comment>
<feature type="binding site" evidence="16">
    <location>
        <begin position="13"/>
        <end position="18"/>
    </location>
    <ligand>
        <name>ATP</name>
        <dbReference type="ChEBI" id="CHEBI:30616"/>
    </ligand>
</feature>
<keyword evidence="21" id="KW-1185">Reference proteome</keyword>
<feature type="binding site" evidence="16">
    <location>
        <position position="35"/>
    </location>
    <ligand>
        <name>substrate</name>
    </ligand>
</feature>
<dbReference type="InterPro" id="IPR030960">
    <property type="entry name" value="DHQS/DOIS_N"/>
</dbReference>
<dbReference type="PROSITE" id="PS01128">
    <property type="entry name" value="SHIKIMATE_KINASE"/>
    <property type="match status" value="1"/>
</dbReference>
<comment type="subunit">
    <text evidence="16">Monomer.</text>
</comment>
<feature type="binding site" evidence="16">
    <location>
        <position position="59"/>
    </location>
    <ligand>
        <name>substrate</name>
    </ligand>
</feature>
<comment type="cofactor">
    <cofactor evidence="16">
        <name>Mg(2+)</name>
        <dbReference type="ChEBI" id="CHEBI:18420"/>
    </cofactor>
    <text evidence="16">Binds 1 Mg(2+) ion per subunit.</text>
</comment>
<keyword evidence="14" id="KW-0511">Multifunctional enzyme</keyword>
<dbReference type="GO" id="GO:0003856">
    <property type="term" value="F:3-dehydroquinate synthase activity"/>
    <property type="evidence" value="ECO:0007669"/>
    <property type="project" value="UniProtKB-EC"/>
</dbReference>
<dbReference type="SUPFAM" id="SSF56796">
    <property type="entry name" value="Dehydroquinate synthase-like"/>
    <property type="match status" value="1"/>
</dbReference>
<evidence type="ECO:0000313" key="20">
    <source>
        <dbReference type="EMBL" id="MFI0574284.1"/>
    </source>
</evidence>
<dbReference type="Pfam" id="PF24621">
    <property type="entry name" value="DHQS_C"/>
    <property type="match status" value="1"/>
</dbReference>
<feature type="binding site" evidence="17">
    <location>
        <begin position="293"/>
        <end position="297"/>
    </location>
    <ligand>
        <name>NAD(+)</name>
        <dbReference type="ChEBI" id="CHEBI:57540"/>
    </ligand>
</feature>
<keyword evidence="13 17" id="KW-0456">Lyase</keyword>
<keyword evidence="8 17" id="KW-0547">Nucleotide-binding</keyword>
<evidence type="ECO:0000256" key="11">
    <source>
        <dbReference type="ARBA" id="ARBA00023027"/>
    </source>
</evidence>
<protein>
    <recommendedName>
        <fullName evidence="16 17">Multifunctional fusion protein</fullName>
    </recommendedName>
    <domain>
        <recommendedName>
            <fullName evidence="16">Shikimate kinase</fullName>
            <shortName evidence="16">SK</shortName>
            <ecNumber evidence="16">2.7.1.71</ecNumber>
        </recommendedName>
    </domain>
    <domain>
        <recommendedName>
            <fullName evidence="17">3-dehydroquinate synthase</fullName>
            <shortName evidence="17">DHQS</shortName>
            <ecNumber evidence="17">4.2.3.4</ecNumber>
        </recommendedName>
    </domain>
</protein>
<feature type="binding site" evidence="17">
    <location>
        <begin position="317"/>
        <end position="318"/>
    </location>
    <ligand>
        <name>NAD(+)</name>
        <dbReference type="ChEBI" id="CHEBI:57540"/>
    </ligand>
</feature>
<keyword evidence="17" id="KW-0479">Metal-binding</keyword>
<reference evidence="20 21" key="1">
    <citation type="submission" date="2024-10" db="EMBL/GenBank/DDBJ databases">
        <authorList>
            <person name="Wannawong T."/>
            <person name="Kuncharoen N."/>
            <person name="Mhuantong W."/>
        </authorList>
    </citation>
    <scope>NUCLEOTIDE SEQUENCE [LARGE SCALE GENOMIC DNA]</scope>
    <source>
        <strain evidence="20 21">CALK1-4</strain>
    </source>
</reference>
<evidence type="ECO:0000259" key="18">
    <source>
        <dbReference type="Pfam" id="PF01761"/>
    </source>
</evidence>
<evidence type="ECO:0000313" key="21">
    <source>
        <dbReference type="Proteomes" id="UP001610810"/>
    </source>
</evidence>
<dbReference type="SUPFAM" id="SSF52540">
    <property type="entry name" value="P-loop containing nucleoside triphosphate hydrolases"/>
    <property type="match status" value="1"/>
</dbReference>
<comment type="catalytic activity">
    <reaction evidence="1 17">
        <text>7-phospho-2-dehydro-3-deoxy-D-arabino-heptonate = 3-dehydroquinate + phosphate</text>
        <dbReference type="Rhea" id="RHEA:21968"/>
        <dbReference type="ChEBI" id="CHEBI:32364"/>
        <dbReference type="ChEBI" id="CHEBI:43474"/>
        <dbReference type="ChEBI" id="CHEBI:58394"/>
        <dbReference type="EC" id="4.2.3.4"/>
    </reaction>
</comment>
<dbReference type="PANTHER" id="PTHR43622:SF7">
    <property type="entry name" value="3-DEHYDROQUINATE SYNTHASE, CHLOROPLASTIC"/>
    <property type="match status" value="1"/>
</dbReference>
<keyword evidence="16" id="KW-0460">Magnesium</keyword>
<dbReference type="InterPro" id="IPR056179">
    <property type="entry name" value="DHQS_C"/>
</dbReference>
<dbReference type="NCBIfam" id="TIGR01357">
    <property type="entry name" value="aroB"/>
    <property type="match status" value="1"/>
</dbReference>
<dbReference type="EC" id="4.2.3.4" evidence="17"/>
<dbReference type="EMBL" id="JBIQWK010000006">
    <property type="protein sequence ID" value="MFI0574284.1"/>
    <property type="molecule type" value="Genomic_DNA"/>
</dbReference>
<dbReference type="InterPro" id="IPR000623">
    <property type="entry name" value="Shikimate_kinase/TSH1"/>
</dbReference>
<dbReference type="PRINTS" id="PR01100">
    <property type="entry name" value="SHIKIMTKNASE"/>
</dbReference>
<comment type="function">
    <text evidence="16">Catalyzes the specific phosphorylation of the 3-hydroxyl group of shikimic acid using ATP as a cosubstrate.</text>
</comment>
<feature type="binding site" evidence="16">
    <location>
        <position position="118"/>
    </location>
    <ligand>
        <name>ATP</name>
        <dbReference type="ChEBI" id="CHEBI:30616"/>
    </ligand>
</feature>
<keyword evidence="12 17" id="KW-0057">Aromatic amino acid biosynthesis</keyword>
<dbReference type="EC" id="2.7.1.71" evidence="16"/>
<keyword evidence="5 17" id="KW-0963">Cytoplasm</keyword>
<feature type="binding site" evidence="17">
    <location>
        <position position="372"/>
    </location>
    <ligand>
        <name>Zn(2+)</name>
        <dbReference type="ChEBI" id="CHEBI:29105"/>
    </ligand>
</feature>
<comment type="pathway">
    <text evidence="4 16">Metabolic intermediate biosynthesis; chorismate biosynthesis; chorismate from D-erythrose 4-phosphate and phosphoenolpyruvate: step 5/7.</text>
</comment>
<feature type="binding site" evidence="16">
    <location>
        <position position="81"/>
    </location>
    <ligand>
        <name>substrate</name>
    </ligand>
</feature>
<evidence type="ECO:0000256" key="4">
    <source>
        <dbReference type="ARBA" id="ARBA00004842"/>
    </source>
</evidence>
<keyword evidence="17" id="KW-0862">Zinc</keyword>
<feature type="binding site" evidence="17">
    <location>
        <position position="451"/>
    </location>
    <ligand>
        <name>Zn(2+)</name>
        <dbReference type="ChEBI" id="CHEBI:29105"/>
    </ligand>
</feature>
<dbReference type="Pfam" id="PF01761">
    <property type="entry name" value="DHQ_synthase"/>
    <property type="match status" value="1"/>
</dbReference>
<evidence type="ECO:0000256" key="13">
    <source>
        <dbReference type="ARBA" id="ARBA00023239"/>
    </source>
</evidence>
<feature type="binding site" evidence="17">
    <location>
        <position position="339"/>
    </location>
    <ligand>
        <name>NAD(+)</name>
        <dbReference type="ChEBI" id="CHEBI:57540"/>
    </ligand>
</feature>
<keyword evidence="6 17" id="KW-0028">Amino-acid biosynthesis</keyword>
<evidence type="ECO:0000256" key="3">
    <source>
        <dbReference type="ARBA" id="ARBA00004661"/>
    </source>
</evidence>
<evidence type="ECO:0000256" key="2">
    <source>
        <dbReference type="ARBA" id="ARBA00001911"/>
    </source>
</evidence>
<proteinExistence type="inferred from homology"/>
<evidence type="ECO:0000259" key="19">
    <source>
        <dbReference type="Pfam" id="PF24621"/>
    </source>
</evidence>
<dbReference type="Gene3D" id="1.20.1090.10">
    <property type="entry name" value="Dehydroquinate synthase-like - alpha domain"/>
    <property type="match status" value="1"/>
</dbReference>
<evidence type="ECO:0000256" key="14">
    <source>
        <dbReference type="ARBA" id="ARBA00023268"/>
    </source>
</evidence>
<comment type="similarity">
    <text evidence="17">Belongs to the sugar phosphate cyclases superfamily. Dehydroquinate synthase family.</text>
</comment>
<name>A0ABW7S771_STRTE</name>
<dbReference type="InterPro" id="IPR016037">
    <property type="entry name" value="DHQ_synth_AroB"/>
</dbReference>
<comment type="cofactor">
    <cofactor evidence="2 17">
        <name>NAD(+)</name>
        <dbReference type="ChEBI" id="CHEBI:57540"/>
    </cofactor>
</comment>
<dbReference type="RefSeq" id="WP_398352547.1">
    <property type="nucleotide sequence ID" value="NZ_JBIQWK010000006.1"/>
</dbReference>
<dbReference type="HAMAP" id="MF_00110">
    <property type="entry name" value="DHQ_synthase"/>
    <property type="match status" value="1"/>
</dbReference>
<dbReference type="Gene3D" id="3.40.50.1970">
    <property type="match status" value="1"/>
</dbReference>
<sequence>MSAPLIVLVGPMGVGKSTVGQLLAERLGTGYRDTDEDIVTAQGRAIAEIFVDEGEAAFRALEKEAVRTALVEHEGVLALGGGAILDPDTRALLAGQRVVYLSMDVEEAVKRTGLNAARPLLAVNPRKQWRELMDARRHLYEEVATAVVATDGRTPEEVTQAALDAVELTVSPGGRPQDPRPEDAVVSEVTRIEIGGTAGSDPYEVLVGRQLLGELGGLIGTKAKRVAVIHPEALAETGDALRADLAEQGYEAIAIQVPNAEEAKTAEVAAYCWKALGQSGFTRTDVIVGVGGGASTDLAGFVAATWLRGVRWIAVPTTVLAMVDAAVGGKTGINTAEGKNLVGSFHPPAGVLCDLAALDSLPVNDYVSGLAEVIKAGFIADPAILDLIESDPQAARTPAGPHTAELIVRSIKVKAEVVSSDLKEAGLREILNYGHTLGHAIEKNERYKWRHGAAVSVGMHFAAELGRLAGRLDDATADRHRAILEAVGLPLHYRYDQWPKLVENMKVDKKSRGDLLRFIVLDGLAKPTVLEGPDPAVLLAAYGEVGE</sequence>
<comment type="cofactor">
    <cofactor evidence="17">
        <name>Co(2+)</name>
        <dbReference type="ChEBI" id="CHEBI:48828"/>
    </cofactor>
    <cofactor evidence="17">
        <name>Zn(2+)</name>
        <dbReference type="ChEBI" id="CHEBI:29105"/>
    </cofactor>
    <text evidence="17">Binds 1 divalent metal cation per subunit. Can use either Co(2+) or Zn(2+).</text>
</comment>
<comment type="function">
    <text evidence="17">Catalyzes the conversion of 3-deoxy-D-arabino-heptulosonate 7-phosphate (DAHP) to dehydroquinate (DHQ).</text>
</comment>
<feature type="binding site" evidence="17">
    <location>
        <position position="330"/>
    </location>
    <ligand>
        <name>NAD(+)</name>
        <dbReference type="ChEBI" id="CHEBI:57540"/>
    </ligand>
</feature>
<dbReference type="InterPro" id="IPR050071">
    <property type="entry name" value="Dehydroquinate_synthase"/>
</dbReference>
<comment type="catalytic activity">
    <reaction evidence="15 16">
        <text>shikimate + ATP = 3-phosphoshikimate + ADP + H(+)</text>
        <dbReference type="Rhea" id="RHEA:13121"/>
        <dbReference type="ChEBI" id="CHEBI:15378"/>
        <dbReference type="ChEBI" id="CHEBI:30616"/>
        <dbReference type="ChEBI" id="CHEBI:36208"/>
        <dbReference type="ChEBI" id="CHEBI:145989"/>
        <dbReference type="ChEBI" id="CHEBI:456216"/>
        <dbReference type="EC" id="2.7.1.71"/>
    </reaction>
</comment>
<evidence type="ECO:0000256" key="5">
    <source>
        <dbReference type="ARBA" id="ARBA00022490"/>
    </source>
</evidence>
<dbReference type="Proteomes" id="UP001610810">
    <property type="component" value="Unassembled WGS sequence"/>
</dbReference>
<dbReference type="Gene3D" id="3.40.50.300">
    <property type="entry name" value="P-loop containing nucleotide triphosphate hydrolases"/>
    <property type="match status" value="1"/>
</dbReference>
<keyword evidence="17" id="KW-0170">Cobalt</keyword>
<dbReference type="InterPro" id="IPR023000">
    <property type="entry name" value="Shikimate_kinase_CS"/>
</dbReference>
<evidence type="ECO:0000256" key="16">
    <source>
        <dbReference type="HAMAP-Rule" id="MF_00109"/>
    </source>
</evidence>
<comment type="caution">
    <text evidence="17">Lacks conserved residue(s) required for the propagation of feature annotation.</text>
</comment>
<dbReference type="Pfam" id="PF01202">
    <property type="entry name" value="SKI"/>
    <property type="match status" value="1"/>
</dbReference>
<evidence type="ECO:0000256" key="9">
    <source>
        <dbReference type="ARBA" id="ARBA00022777"/>
    </source>
</evidence>
<dbReference type="InterPro" id="IPR031322">
    <property type="entry name" value="Shikimate/glucono_kinase"/>
</dbReference>
<evidence type="ECO:0000256" key="1">
    <source>
        <dbReference type="ARBA" id="ARBA00001393"/>
    </source>
</evidence>
<evidence type="ECO:0000256" key="12">
    <source>
        <dbReference type="ARBA" id="ARBA00023141"/>
    </source>
</evidence>
<feature type="domain" description="3-dehydroquinate synthase C-terminal" evidence="19">
    <location>
        <begin position="369"/>
        <end position="511"/>
    </location>
</feature>
<feature type="binding site" evidence="16">
    <location>
        <position position="136"/>
    </location>
    <ligand>
        <name>substrate</name>
    </ligand>
</feature>
<evidence type="ECO:0000256" key="7">
    <source>
        <dbReference type="ARBA" id="ARBA00022679"/>
    </source>
</evidence>
<feature type="binding site" evidence="16">
    <location>
        <position position="17"/>
    </location>
    <ligand>
        <name>Mg(2+)</name>
        <dbReference type="ChEBI" id="CHEBI:18420"/>
    </ligand>
</feature>
<dbReference type="InterPro" id="IPR027417">
    <property type="entry name" value="P-loop_NTPase"/>
</dbReference>
<feature type="binding site" evidence="17">
    <location>
        <position position="435"/>
    </location>
    <ligand>
        <name>Zn(2+)</name>
        <dbReference type="ChEBI" id="CHEBI:29105"/>
    </ligand>
</feature>
<dbReference type="CDD" id="cd08195">
    <property type="entry name" value="DHQS"/>
    <property type="match status" value="1"/>
</dbReference>
<evidence type="ECO:0000256" key="17">
    <source>
        <dbReference type="HAMAP-Rule" id="MF_00110"/>
    </source>
</evidence>
<keyword evidence="9 16" id="KW-0418">Kinase</keyword>
<gene>
    <name evidence="17 20" type="primary">aroB</name>
    <name evidence="16" type="synonym">aroK</name>
    <name evidence="20" type="ORF">ACH3YB_21910</name>
</gene>
<feature type="domain" description="3-dehydroquinate synthase N-terminal" evidence="18">
    <location>
        <begin position="255"/>
        <end position="366"/>
    </location>
</feature>
<evidence type="ECO:0000256" key="6">
    <source>
        <dbReference type="ARBA" id="ARBA00022605"/>
    </source>
</evidence>
<evidence type="ECO:0000256" key="8">
    <source>
        <dbReference type="ARBA" id="ARBA00022741"/>
    </source>
</evidence>
<dbReference type="HAMAP" id="MF_00109">
    <property type="entry name" value="Shikimate_kinase"/>
    <property type="match status" value="1"/>
</dbReference>
<dbReference type="CDD" id="cd00464">
    <property type="entry name" value="SK"/>
    <property type="match status" value="1"/>
</dbReference>
<comment type="similarity">
    <text evidence="16">Belongs to the shikimate kinase family.</text>
</comment>
<organism evidence="20 21">
    <name type="scientific">Streptomyces tendae</name>
    <dbReference type="NCBI Taxonomy" id="1932"/>
    <lineage>
        <taxon>Bacteria</taxon>
        <taxon>Bacillati</taxon>
        <taxon>Actinomycetota</taxon>
        <taxon>Actinomycetes</taxon>
        <taxon>Kitasatosporales</taxon>
        <taxon>Streptomycetaceae</taxon>
        <taxon>Streptomyces</taxon>
    </lineage>
</organism>